<name>A0A2P6PTR9_ROSCH</name>
<dbReference type="PROSITE" id="PS51257">
    <property type="entry name" value="PROKAR_LIPOPROTEIN"/>
    <property type="match status" value="1"/>
</dbReference>
<dbReference type="Proteomes" id="UP000238479">
    <property type="component" value="Chromosome 6"/>
</dbReference>
<dbReference type="AlphaFoldDB" id="A0A2P6PTR9"/>
<proteinExistence type="predicted"/>
<reference evidence="1 2" key="1">
    <citation type="journal article" date="2018" name="Nat. Genet.">
        <title>The Rosa genome provides new insights in the design of modern roses.</title>
        <authorList>
            <person name="Bendahmane M."/>
        </authorList>
    </citation>
    <scope>NUCLEOTIDE SEQUENCE [LARGE SCALE GENOMIC DNA]</scope>
    <source>
        <strain evidence="2">cv. Old Blush</strain>
    </source>
</reference>
<protein>
    <submittedName>
        <fullName evidence="1">Uncharacterized protein</fullName>
    </submittedName>
</protein>
<sequence length="58" mass="6539">MKTPLFVIVLLLSRSILDAMFHVFASLGCKLADKLITLCNLSFIFVNHIIYSRMVSGH</sequence>
<evidence type="ECO:0000313" key="2">
    <source>
        <dbReference type="Proteomes" id="UP000238479"/>
    </source>
</evidence>
<keyword evidence="2" id="KW-1185">Reference proteome</keyword>
<accession>A0A2P6PTR9</accession>
<organism evidence="1 2">
    <name type="scientific">Rosa chinensis</name>
    <name type="common">China rose</name>
    <dbReference type="NCBI Taxonomy" id="74649"/>
    <lineage>
        <taxon>Eukaryota</taxon>
        <taxon>Viridiplantae</taxon>
        <taxon>Streptophyta</taxon>
        <taxon>Embryophyta</taxon>
        <taxon>Tracheophyta</taxon>
        <taxon>Spermatophyta</taxon>
        <taxon>Magnoliopsida</taxon>
        <taxon>eudicotyledons</taxon>
        <taxon>Gunneridae</taxon>
        <taxon>Pentapetalae</taxon>
        <taxon>rosids</taxon>
        <taxon>fabids</taxon>
        <taxon>Rosales</taxon>
        <taxon>Rosaceae</taxon>
        <taxon>Rosoideae</taxon>
        <taxon>Rosoideae incertae sedis</taxon>
        <taxon>Rosa</taxon>
    </lineage>
</organism>
<dbReference type="EMBL" id="PDCK01000044">
    <property type="protein sequence ID" value="PRQ25327.1"/>
    <property type="molecule type" value="Genomic_DNA"/>
</dbReference>
<dbReference type="Gramene" id="PRQ25327">
    <property type="protein sequence ID" value="PRQ25327"/>
    <property type="gene ID" value="RchiOBHm_Chr6g0282471"/>
</dbReference>
<evidence type="ECO:0000313" key="1">
    <source>
        <dbReference type="EMBL" id="PRQ25327.1"/>
    </source>
</evidence>
<comment type="caution">
    <text evidence="1">The sequence shown here is derived from an EMBL/GenBank/DDBJ whole genome shotgun (WGS) entry which is preliminary data.</text>
</comment>
<gene>
    <name evidence="1" type="ORF">RchiOBHm_Chr6g0282471</name>
</gene>